<keyword evidence="6" id="KW-1185">Reference proteome</keyword>
<dbReference type="Gene3D" id="3.30.70.20">
    <property type="match status" value="1"/>
</dbReference>
<keyword evidence="2" id="KW-0408">Iron</keyword>
<dbReference type="RefSeq" id="WP_045682601.1">
    <property type="nucleotide sequence ID" value="NZ_CP010803.1"/>
</dbReference>
<reference evidence="5 6" key="1">
    <citation type="journal article" date="2015" name="Genome Announc.">
        <title>Complete genome sequence of Martelella endophytica YC6887, which has antifungal activity associated with a halophyte.</title>
        <authorList>
            <person name="Khan A."/>
            <person name="Khan H."/>
            <person name="Chung E.J."/>
            <person name="Hossain M.T."/>
            <person name="Chung Y.R."/>
        </authorList>
    </citation>
    <scope>NUCLEOTIDE SEQUENCE [LARGE SCALE GENOMIC DNA]</scope>
    <source>
        <strain evidence="5">YC6887</strain>
    </source>
</reference>
<dbReference type="OrthoDB" id="9800445at2"/>
<proteinExistence type="predicted"/>
<dbReference type="Proteomes" id="UP000032611">
    <property type="component" value="Chromosome"/>
</dbReference>
<dbReference type="PATRIC" id="fig|1486262.3.peg.3214"/>
<accession>A0A0D5LS19</accession>
<dbReference type="EMBL" id="CP010803">
    <property type="protein sequence ID" value="AJY46765.1"/>
    <property type="molecule type" value="Genomic_DNA"/>
</dbReference>
<dbReference type="Pfam" id="PF13187">
    <property type="entry name" value="Fer4_9"/>
    <property type="match status" value="1"/>
</dbReference>
<keyword evidence="1" id="KW-0479">Metal-binding</keyword>
<evidence type="ECO:0000256" key="2">
    <source>
        <dbReference type="ARBA" id="ARBA00023004"/>
    </source>
</evidence>
<dbReference type="STRING" id="1486262.TM49_15560"/>
<feature type="domain" description="4Fe-4S ferredoxin-type" evidence="4">
    <location>
        <begin position="1"/>
        <end position="29"/>
    </location>
</feature>
<evidence type="ECO:0000256" key="1">
    <source>
        <dbReference type="ARBA" id="ARBA00022723"/>
    </source>
</evidence>
<dbReference type="AlphaFoldDB" id="A0A0D5LS19"/>
<evidence type="ECO:0000256" key="3">
    <source>
        <dbReference type="ARBA" id="ARBA00023014"/>
    </source>
</evidence>
<organism evidence="5 6">
    <name type="scientific">Martelella endophytica</name>
    <dbReference type="NCBI Taxonomy" id="1486262"/>
    <lineage>
        <taxon>Bacteria</taxon>
        <taxon>Pseudomonadati</taxon>
        <taxon>Pseudomonadota</taxon>
        <taxon>Alphaproteobacteria</taxon>
        <taxon>Hyphomicrobiales</taxon>
        <taxon>Aurantimonadaceae</taxon>
        <taxon>Martelella</taxon>
    </lineage>
</organism>
<evidence type="ECO:0000313" key="6">
    <source>
        <dbReference type="Proteomes" id="UP000032611"/>
    </source>
</evidence>
<name>A0A0D5LS19_MAREN</name>
<dbReference type="GO" id="GO:0046872">
    <property type="term" value="F:metal ion binding"/>
    <property type="evidence" value="ECO:0007669"/>
    <property type="project" value="UniProtKB-KW"/>
</dbReference>
<keyword evidence="3" id="KW-0411">Iron-sulfur</keyword>
<sequence length="89" mass="9175">MTYSITEHCVSCFACVDVCPSGAIQETSPVFTIAEKKCTHCEGAHAVSQCASICPVEGAILDPLGEMANPPGSLTGIPPEKRLAAGLLV</sequence>
<dbReference type="InterPro" id="IPR017896">
    <property type="entry name" value="4Fe4S_Fe-S-bd"/>
</dbReference>
<dbReference type="HOGENOM" id="CLU_2412254_0_0_5"/>
<gene>
    <name evidence="5" type="ORF">TM49_15560</name>
</gene>
<evidence type="ECO:0000259" key="4">
    <source>
        <dbReference type="PROSITE" id="PS51379"/>
    </source>
</evidence>
<evidence type="ECO:0000313" key="5">
    <source>
        <dbReference type="EMBL" id="AJY46765.1"/>
    </source>
</evidence>
<dbReference type="GO" id="GO:0051536">
    <property type="term" value="F:iron-sulfur cluster binding"/>
    <property type="evidence" value="ECO:0007669"/>
    <property type="project" value="UniProtKB-KW"/>
</dbReference>
<protein>
    <submittedName>
        <fullName evidence="5">Ferredoxin</fullName>
    </submittedName>
</protein>
<dbReference type="InterPro" id="IPR017900">
    <property type="entry name" value="4Fe4S_Fe_S_CS"/>
</dbReference>
<dbReference type="PROSITE" id="PS51379">
    <property type="entry name" value="4FE4S_FER_2"/>
    <property type="match status" value="1"/>
</dbReference>
<dbReference type="KEGG" id="mey:TM49_15560"/>
<dbReference type="SUPFAM" id="SSF54862">
    <property type="entry name" value="4Fe-4S ferredoxins"/>
    <property type="match status" value="1"/>
</dbReference>
<dbReference type="PROSITE" id="PS00198">
    <property type="entry name" value="4FE4S_FER_1"/>
    <property type="match status" value="1"/>
</dbReference>